<accession>A0A0E9TGU3</accession>
<dbReference type="AlphaFoldDB" id="A0A0E9TGU3"/>
<sequence>MDYCSCQCYCERGFFPSHITWIQRRIQKMMIWLHRPATKSCQHLHASRTLTCGDCA</sequence>
<name>A0A0E9TGU3_ANGAN</name>
<reference evidence="1" key="2">
    <citation type="journal article" date="2015" name="Fish Shellfish Immunol.">
        <title>Early steps in the European eel (Anguilla anguilla)-Vibrio vulnificus interaction in the gills: Role of the RtxA13 toxin.</title>
        <authorList>
            <person name="Callol A."/>
            <person name="Pajuelo D."/>
            <person name="Ebbesson L."/>
            <person name="Teles M."/>
            <person name="MacKenzie S."/>
            <person name="Amaro C."/>
        </authorList>
    </citation>
    <scope>NUCLEOTIDE SEQUENCE</scope>
</reference>
<evidence type="ECO:0000313" key="1">
    <source>
        <dbReference type="EMBL" id="JAH51933.1"/>
    </source>
</evidence>
<organism evidence="1">
    <name type="scientific">Anguilla anguilla</name>
    <name type="common">European freshwater eel</name>
    <name type="synonym">Muraena anguilla</name>
    <dbReference type="NCBI Taxonomy" id="7936"/>
    <lineage>
        <taxon>Eukaryota</taxon>
        <taxon>Metazoa</taxon>
        <taxon>Chordata</taxon>
        <taxon>Craniata</taxon>
        <taxon>Vertebrata</taxon>
        <taxon>Euteleostomi</taxon>
        <taxon>Actinopterygii</taxon>
        <taxon>Neopterygii</taxon>
        <taxon>Teleostei</taxon>
        <taxon>Anguilliformes</taxon>
        <taxon>Anguillidae</taxon>
        <taxon>Anguilla</taxon>
    </lineage>
</organism>
<protein>
    <submittedName>
        <fullName evidence="1">Uncharacterized protein</fullName>
    </submittedName>
</protein>
<dbReference type="EMBL" id="GBXM01056644">
    <property type="protein sequence ID" value="JAH51933.1"/>
    <property type="molecule type" value="Transcribed_RNA"/>
</dbReference>
<proteinExistence type="predicted"/>
<reference evidence="1" key="1">
    <citation type="submission" date="2014-11" db="EMBL/GenBank/DDBJ databases">
        <authorList>
            <person name="Amaro Gonzalez C."/>
        </authorList>
    </citation>
    <scope>NUCLEOTIDE SEQUENCE</scope>
</reference>